<dbReference type="EMBL" id="PGFE01000001">
    <property type="protein sequence ID" value="PJJ77908.1"/>
    <property type="molecule type" value="Genomic_DNA"/>
</dbReference>
<dbReference type="SUPFAM" id="SSF53822">
    <property type="entry name" value="Periplasmic binding protein-like I"/>
    <property type="match status" value="1"/>
</dbReference>
<dbReference type="InterPro" id="IPR010982">
    <property type="entry name" value="Lambda_DNA-bd_dom_sf"/>
</dbReference>
<comment type="caution">
    <text evidence="5">The sequence shown here is derived from an EMBL/GenBank/DDBJ whole genome shotgun (WGS) entry which is preliminary data.</text>
</comment>
<accession>A0A2M9D1N3</accession>
<evidence type="ECO:0000256" key="3">
    <source>
        <dbReference type="ARBA" id="ARBA00023163"/>
    </source>
</evidence>
<evidence type="ECO:0000313" key="5">
    <source>
        <dbReference type="EMBL" id="PJJ77908.1"/>
    </source>
</evidence>
<dbReference type="Gene3D" id="3.40.50.2300">
    <property type="match status" value="2"/>
</dbReference>
<keyword evidence="3" id="KW-0804">Transcription</keyword>
<evidence type="ECO:0000313" key="6">
    <source>
        <dbReference type="Proteomes" id="UP000231693"/>
    </source>
</evidence>
<dbReference type="Pfam" id="PF13377">
    <property type="entry name" value="Peripla_BP_3"/>
    <property type="match status" value="1"/>
</dbReference>
<dbReference type="Proteomes" id="UP000231693">
    <property type="component" value="Unassembled WGS sequence"/>
</dbReference>
<feature type="domain" description="HTH lacI-type" evidence="4">
    <location>
        <begin position="2"/>
        <end position="56"/>
    </location>
</feature>
<sequence length="340" mass="35726">MASITDVAALAGVSAATVSRALSGNGHVSAATRGKVVEAAETLGYVASSSASSLASGRTRNVGVVVPFVDRWYFSAVIEGAQRALMERGYDLTLYTLREDGAARASVFEQFLLRKRVDAVIAVSLELTEAEVQRLHALHKPLVGIGGPLTGVRTLTIDNPAVARLCTEHLLALGHTRIAFAGGSLDEDGAFDLNLSRRQGFAQAMHGAGIDVPDEDYRSAEYSIDTGYVAAKQLLGRPHGRPTAIVAGSDEVAIGCILAAKDLGMSVPRDVSITGIDDHELAAFFDLTTVAQFPQRQGALAVELLMDDLHPDAADADAAPRSTALPFELVVRGSTARPAP</sequence>
<dbReference type="RefSeq" id="WP_100422200.1">
    <property type="nucleotide sequence ID" value="NZ_BOOX01000010.1"/>
</dbReference>
<name>A0A2M9D1N3_9CELL</name>
<dbReference type="Gene3D" id="1.10.260.40">
    <property type="entry name" value="lambda repressor-like DNA-binding domains"/>
    <property type="match status" value="1"/>
</dbReference>
<dbReference type="InterPro" id="IPR000843">
    <property type="entry name" value="HTH_LacI"/>
</dbReference>
<keyword evidence="1" id="KW-0805">Transcription regulation</keyword>
<dbReference type="AlphaFoldDB" id="A0A2M9D1N3"/>
<dbReference type="InterPro" id="IPR046335">
    <property type="entry name" value="LacI/GalR-like_sensor"/>
</dbReference>
<dbReference type="SMART" id="SM00354">
    <property type="entry name" value="HTH_LACI"/>
    <property type="match status" value="1"/>
</dbReference>
<dbReference type="OrthoDB" id="3510266at2"/>
<proteinExistence type="predicted"/>
<organism evidence="5 6">
    <name type="scientific">Sediminihabitans luteus</name>
    <dbReference type="NCBI Taxonomy" id="1138585"/>
    <lineage>
        <taxon>Bacteria</taxon>
        <taxon>Bacillati</taxon>
        <taxon>Actinomycetota</taxon>
        <taxon>Actinomycetes</taxon>
        <taxon>Micrococcales</taxon>
        <taxon>Cellulomonadaceae</taxon>
        <taxon>Sediminihabitans</taxon>
    </lineage>
</organism>
<dbReference type="PANTHER" id="PTHR30146:SF109">
    <property type="entry name" value="HTH-TYPE TRANSCRIPTIONAL REGULATOR GALS"/>
    <property type="match status" value="1"/>
</dbReference>
<dbReference type="GO" id="GO:0000976">
    <property type="term" value="F:transcription cis-regulatory region binding"/>
    <property type="evidence" value="ECO:0007669"/>
    <property type="project" value="TreeGrafter"/>
</dbReference>
<dbReference type="Pfam" id="PF00356">
    <property type="entry name" value="LacI"/>
    <property type="match status" value="1"/>
</dbReference>
<dbReference type="SUPFAM" id="SSF47413">
    <property type="entry name" value="lambda repressor-like DNA-binding domains"/>
    <property type="match status" value="1"/>
</dbReference>
<evidence type="ECO:0000256" key="1">
    <source>
        <dbReference type="ARBA" id="ARBA00023015"/>
    </source>
</evidence>
<reference evidence="5 6" key="1">
    <citation type="submission" date="2017-11" db="EMBL/GenBank/DDBJ databases">
        <title>Genomic Encyclopedia of Archaeal and Bacterial Type Strains, Phase II (KMG-II): From Individual Species to Whole Genera.</title>
        <authorList>
            <person name="Goeker M."/>
        </authorList>
    </citation>
    <scope>NUCLEOTIDE SEQUENCE [LARGE SCALE GENOMIC DNA]</scope>
    <source>
        <strain evidence="5 6">DSM 25478</strain>
    </source>
</reference>
<protein>
    <submittedName>
        <fullName evidence="5">LacI family transcriptional regulator</fullName>
    </submittedName>
</protein>
<evidence type="ECO:0000259" key="4">
    <source>
        <dbReference type="PROSITE" id="PS50932"/>
    </source>
</evidence>
<dbReference type="GO" id="GO:0003700">
    <property type="term" value="F:DNA-binding transcription factor activity"/>
    <property type="evidence" value="ECO:0007669"/>
    <property type="project" value="TreeGrafter"/>
</dbReference>
<dbReference type="PANTHER" id="PTHR30146">
    <property type="entry name" value="LACI-RELATED TRANSCRIPTIONAL REPRESSOR"/>
    <property type="match status" value="1"/>
</dbReference>
<keyword evidence="6" id="KW-1185">Reference proteome</keyword>
<evidence type="ECO:0000256" key="2">
    <source>
        <dbReference type="ARBA" id="ARBA00023125"/>
    </source>
</evidence>
<gene>
    <name evidence="5" type="ORF">CLV28_1134</name>
</gene>
<dbReference type="PROSITE" id="PS50932">
    <property type="entry name" value="HTH_LACI_2"/>
    <property type="match status" value="1"/>
</dbReference>
<dbReference type="CDD" id="cd06267">
    <property type="entry name" value="PBP1_LacI_sugar_binding-like"/>
    <property type="match status" value="1"/>
</dbReference>
<dbReference type="CDD" id="cd01392">
    <property type="entry name" value="HTH_LacI"/>
    <property type="match status" value="1"/>
</dbReference>
<dbReference type="PROSITE" id="PS00356">
    <property type="entry name" value="HTH_LACI_1"/>
    <property type="match status" value="1"/>
</dbReference>
<keyword evidence="2" id="KW-0238">DNA-binding</keyword>
<dbReference type="InterPro" id="IPR028082">
    <property type="entry name" value="Peripla_BP_I"/>
</dbReference>